<dbReference type="Proteomes" id="UP000760860">
    <property type="component" value="Unassembled WGS sequence"/>
</dbReference>
<organism evidence="8 9">
    <name type="scientific">Phytophthora cactorum</name>
    <dbReference type="NCBI Taxonomy" id="29920"/>
    <lineage>
        <taxon>Eukaryota</taxon>
        <taxon>Sar</taxon>
        <taxon>Stramenopiles</taxon>
        <taxon>Oomycota</taxon>
        <taxon>Peronosporomycetes</taxon>
        <taxon>Peronosporales</taxon>
        <taxon>Peronosporaceae</taxon>
        <taxon>Phytophthora</taxon>
    </lineage>
</organism>
<protein>
    <submittedName>
        <fullName evidence="8">Uncharacterized protein</fullName>
    </submittedName>
</protein>
<evidence type="ECO:0000313" key="9">
    <source>
        <dbReference type="Proteomes" id="UP000251314"/>
    </source>
</evidence>
<evidence type="ECO:0000256" key="2">
    <source>
        <dbReference type="SAM" id="MobiDB-lite"/>
    </source>
</evidence>
<dbReference type="STRING" id="29920.A0A329SRL1"/>
<evidence type="ECO:0000313" key="4">
    <source>
        <dbReference type="EMBL" id="KAG2902081.1"/>
    </source>
</evidence>
<dbReference type="Proteomes" id="UP000774804">
    <property type="component" value="Unassembled WGS sequence"/>
</dbReference>
<keyword evidence="9" id="KW-1185">Reference proteome</keyword>
<dbReference type="Proteomes" id="UP000251314">
    <property type="component" value="Unassembled WGS sequence"/>
</dbReference>
<dbReference type="AlphaFoldDB" id="A0A329SRL1"/>
<dbReference type="EMBL" id="RCMV01000129">
    <property type="protein sequence ID" value="KAG3223899.1"/>
    <property type="molecule type" value="Genomic_DNA"/>
</dbReference>
<reference evidence="3" key="2">
    <citation type="submission" date="2018-10" db="EMBL/GenBank/DDBJ databases">
        <title>Effector identification in a new, highly contiguous assembly of the strawberry crown rot pathogen Phytophthora cactorum.</title>
        <authorList>
            <person name="Armitage A.D."/>
            <person name="Nellist C.F."/>
            <person name="Bates H."/>
            <person name="Vickerstaff R.J."/>
            <person name="Harrison R.J."/>
        </authorList>
    </citation>
    <scope>NUCLEOTIDE SEQUENCE</scope>
    <source>
        <strain evidence="3">15-7</strain>
        <strain evidence="4">4032</strain>
        <strain evidence="5">4040</strain>
        <strain evidence="6">P415</strain>
        <strain evidence="7">P421</strain>
    </source>
</reference>
<dbReference type="EMBL" id="RCMG01000171">
    <property type="protein sequence ID" value="KAG2860887.1"/>
    <property type="molecule type" value="Genomic_DNA"/>
</dbReference>
<keyword evidence="1" id="KW-0175">Coiled coil</keyword>
<evidence type="ECO:0000313" key="8">
    <source>
        <dbReference type="EMBL" id="RAW39289.1"/>
    </source>
</evidence>
<dbReference type="EMBL" id="MJFZ01000069">
    <property type="protein sequence ID" value="RAW39289.1"/>
    <property type="molecule type" value="Genomic_DNA"/>
</dbReference>
<dbReference type="VEuPathDB" id="FungiDB:PC110_g4471"/>
<dbReference type="Proteomes" id="UP000735874">
    <property type="component" value="Unassembled WGS sequence"/>
</dbReference>
<reference evidence="8 9" key="1">
    <citation type="submission" date="2018-01" db="EMBL/GenBank/DDBJ databases">
        <title>Draft genome of the strawberry crown rot pathogen Phytophthora cactorum.</title>
        <authorList>
            <person name="Armitage A.D."/>
            <person name="Lysoe E."/>
            <person name="Nellist C.F."/>
            <person name="Harrison R.J."/>
            <person name="Brurberg M.B."/>
        </authorList>
    </citation>
    <scope>NUCLEOTIDE SEQUENCE [LARGE SCALE GENOMIC DNA]</scope>
    <source>
        <strain evidence="8 9">10300</strain>
    </source>
</reference>
<gene>
    <name evidence="8" type="ORF">PC110_g4471</name>
    <name evidence="3" type="ORF">PC113_g7676</name>
    <name evidence="4" type="ORF">PC115_g15696</name>
    <name evidence="5" type="ORF">PC117_g7584</name>
    <name evidence="6" type="ORF">PC118_g6590</name>
    <name evidence="7" type="ORF">PC129_g5412</name>
</gene>
<dbReference type="EMBL" id="RCMI01000650">
    <property type="protein sequence ID" value="KAG2902081.1"/>
    <property type="molecule type" value="Genomic_DNA"/>
</dbReference>
<evidence type="ECO:0000313" key="6">
    <source>
        <dbReference type="EMBL" id="KAG2988665.1"/>
    </source>
</evidence>
<evidence type="ECO:0000256" key="1">
    <source>
        <dbReference type="SAM" id="Coils"/>
    </source>
</evidence>
<dbReference type="Proteomes" id="UP000697107">
    <property type="component" value="Unassembled WGS sequence"/>
</dbReference>
<proteinExistence type="predicted"/>
<dbReference type="OrthoDB" id="72831at2759"/>
<dbReference type="EMBL" id="RCMK01000156">
    <property type="protein sequence ID" value="KAG2946507.1"/>
    <property type="molecule type" value="Genomic_DNA"/>
</dbReference>
<feature type="region of interest" description="Disordered" evidence="2">
    <location>
        <begin position="26"/>
        <end position="49"/>
    </location>
</feature>
<feature type="coiled-coil region" evidence="1">
    <location>
        <begin position="288"/>
        <end position="322"/>
    </location>
</feature>
<evidence type="ECO:0000313" key="3">
    <source>
        <dbReference type="EMBL" id="KAG2860887.1"/>
    </source>
</evidence>
<name>A0A329SRL1_9STRA</name>
<dbReference type="PANTHER" id="PTHR33324:SF2">
    <property type="entry name" value="MYB_SANT-LIKE DNA-BINDING DOMAIN-CONTAINING PROTEIN"/>
    <property type="match status" value="1"/>
</dbReference>
<accession>A0A329SRL1</accession>
<evidence type="ECO:0000313" key="7">
    <source>
        <dbReference type="EMBL" id="KAG3223899.1"/>
    </source>
</evidence>
<dbReference type="EMBL" id="RCML01000148">
    <property type="protein sequence ID" value="KAG2988665.1"/>
    <property type="molecule type" value="Genomic_DNA"/>
</dbReference>
<evidence type="ECO:0000313" key="5">
    <source>
        <dbReference type="EMBL" id="KAG2946507.1"/>
    </source>
</evidence>
<dbReference type="PANTHER" id="PTHR33324">
    <property type="entry name" value="EXPRESSED PROTEIN"/>
    <property type="match status" value="1"/>
</dbReference>
<dbReference type="Proteomes" id="UP000736787">
    <property type="component" value="Unassembled WGS sequence"/>
</dbReference>
<comment type="caution">
    <text evidence="8">The sequence shown here is derived from an EMBL/GenBank/DDBJ whole genome shotgun (WGS) entry which is preliminary data.</text>
</comment>
<sequence length="348" mass="38865">MSSPASSPASTPSSAPRALLHQHGMATKPFNSSSGGRRQRVLWDSDSTTRGGKTSIAILLEWLTAPGNYTRWRDGKSQTGETREALCSEIKSTMRQNGIHHRENANIRTQISELERSFDAARNWIKENNLDPYTFRRGVDVEDDHGVIEVDGAHAPVEAHVLRMCRYYHTLNEVFGHDEDRGLRQRRTYHQKTLTHGVPIRKRKLPGGEVHEVEPKIMTETVEEQRVLPDSVQLPSATVAAIAPAVSAAVSTPVIAAVPIASTAGLAGTWANPAALESTQRMLAEAVREERERKRFCMEEERNKLECEKLRYEVEAAKLKLTIDRALARKKLLDAGLPEPQVDELFPK</sequence>